<dbReference type="OrthoDB" id="5560525at2759"/>
<reference evidence="1 2" key="1">
    <citation type="submission" date="2014-06" db="EMBL/GenBank/DDBJ databases">
        <title>Evolutionary Origins and Diversification of the Mycorrhizal Mutualists.</title>
        <authorList>
            <consortium name="DOE Joint Genome Institute"/>
            <consortium name="Mycorrhizal Genomics Consortium"/>
            <person name="Kohler A."/>
            <person name="Kuo A."/>
            <person name="Nagy L.G."/>
            <person name="Floudas D."/>
            <person name="Copeland A."/>
            <person name="Barry K.W."/>
            <person name="Cichocki N."/>
            <person name="Veneault-Fourrey C."/>
            <person name="LaButti K."/>
            <person name="Lindquist E.A."/>
            <person name="Lipzen A."/>
            <person name="Lundell T."/>
            <person name="Morin E."/>
            <person name="Murat C."/>
            <person name="Riley R."/>
            <person name="Ohm R."/>
            <person name="Sun H."/>
            <person name="Tunlid A."/>
            <person name="Henrissat B."/>
            <person name="Grigoriev I.V."/>
            <person name="Hibbett D.S."/>
            <person name="Martin F."/>
        </authorList>
    </citation>
    <scope>NUCLEOTIDE SEQUENCE [LARGE SCALE GENOMIC DNA]</scope>
    <source>
        <strain evidence="1 2">SS14</strain>
    </source>
</reference>
<name>A0A0C9VP73_SPHS4</name>
<gene>
    <name evidence="1" type="ORF">M422DRAFT_32567</name>
</gene>
<evidence type="ECO:0000313" key="2">
    <source>
        <dbReference type="Proteomes" id="UP000054279"/>
    </source>
</evidence>
<sequence>MVSTANHKLAATEEELRIVIDQRVALKDALKIVEARTGRYSHYAYLCHLHLQMWMVRRSQSTHPQRRTALTPPHRHTAPLPLPRSVLTLTPSGTFVDFYTRPNTLHNFSIRALHTGFCLAFLIKLSHRHIRRFSAPSSLSPVLESP</sequence>
<keyword evidence="2" id="KW-1185">Reference proteome</keyword>
<accession>A0A0C9VP73</accession>
<dbReference type="HOGENOM" id="CLU_1778659_0_0_1"/>
<organism evidence="1 2">
    <name type="scientific">Sphaerobolus stellatus (strain SS14)</name>
    <dbReference type="NCBI Taxonomy" id="990650"/>
    <lineage>
        <taxon>Eukaryota</taxon>
        <taxon>Fungi</taxon>
        <taxon>Dikarya</taxon>
        <taxon>Basidiomycota</taxon>
        <taxon>Agaricomycotina</taxon>
        <taxon>Agaricomycetes</taxon>
        <taxon>Phallomycetidae</taxon>
        <taxon>Geastrales</taxon>
        <taxon>Sphaerobolaceae</taxon>
        <taxon>Sphaerobolus</taxon>
    </lineage>
</organism>
<dbReference type="Proteomes" id="UP000054279">
    <property type="component" value="Unassembled WGS sequence"/>
</dbReference>
<dbReference type="AlphaFoldDB" id="A0A0C9VP73"/>
<protein>
    <submittedName>
        <fullName evidence="1">Unplaced genomic scaffold SPHSTscaffold_75, whole genome shotgun sequence</fullName>
    </submittedName>
</protein>
<evidence type="ECO:0000313" key="1">
    <source>
        <dbReference type="EMBL" id="KIJ39636.1"/>
    </source>
</evidence>
<proteinExistence type="predicted"/>
<dbReference type="EMBL" id="KN837150">
    <property type="protein sequence ID" value="KIJ39636.1"/>
    <property type="molecule type" value="Genomic_DNA"/>
</dbReference>